<dbReference type="PANTHER" id="PTHR37625:SF4">
    <property type="entry name" value="OUTER MEMBRANE LIPOPROTEIN"/>
    <property type="match status" value="1"/>
</dbReference>
<evidence type="ECO:0000313" key="1">
    <source>
        <dbReference type="EMBL" id="ADG93404.1"/>
    </source>
</evidence>
<dbReference type="NCBIfam" id="TIGR03352">
    <property type="entry name" value="VI_chp_3"/>
    <property type="match status" value="1"/>
</dbReference>
<dbReference type="Pfam" id="PF12790">
    <property type="entry name" value="T6SS-SciN"/>
    <property type="match status" value="1"/>
</dbReference>
<dbReference type="InterPro" id="IPR017734">
    <property type="entry name" value="T6SS_SciN"/>
</dbReference>
<accession>D5V1H0</accession>
<dbReference type="KEGG" id="ant:Arnit_1750"/>
<dbReference type="PANTHER" id="PTHR37625">
    <property type="entry name" value="OUTER MEMBRANE LIPOPROTEIN-RELATED"/>
    <property type="match status" value="1"/>
</dbReference>
<dbReference type="InterPro" id="IPR038706">
    <property type="entry name" value="Type_VI_SciN-like_sf"/>
</dbReference>
<dbReference type="HOGENOM" id="CLU_1709490_0_0_7"/>
<dbReference type="eggNOG" id="COG3521">
    <property type="taxonomic scope" value="Bacteria"/>
</dbReference>
<dbReference type="PROSITE" id="PS51257">
    <property type="entry name" value="PROKAR_LIPOPROTEIN"/>
    <property type="match status" value="1"/>
</dbReference>
<dbReference type="RefSeq" id="WP_013135549.1">
    <property type="nucleotide sequence ID" value="NC_014166.1"/>
</dbReference>
<organism evidence="1 2">
    <name type="scientific">Arcobacter nitrofigilis (strain ATCC 33309 / DSM 7299 / CCUG 15893 / LMG 7604 / NCTC 12251 / CI)</name>
    <name type="common">Campylobacter nitrofigilis</name>
    <dbReference type="NCBI Taxonomy" id="572480"/>
    <lineage>
        <taxon>Bacteria</taxon>
        <taxon>Pseudomonadati</taxon>
        <taxon>Campylobacterota</taxon>
        <taxon>Epsilonproteobacteria</taxon>
        <taxon>Campylobacterales</taxon>
        <taxon>Arcobacteraceae</taxon>
        <taxon>Arcobacter</taxon>
    </lineage>
</organism>
<keyword evidence="2" id="KW-1185">Reference proteome</keyword>
<dbReference type="STRING" id="572480.Arnit_1750"/>
<reference evidence="1 2" key="1">
    <citation type="journal article" date="2010" name="Stand. Genomic Sci.">
        <title>Complete genome sequence of Arcobacter nitrofigilis type strain (CI).</title>
        <authorList>
            <person name="Pati A."/>
            <person name="Gronow S."/>
            <person name="Lapidus A."/>
            <person name="Copeland A."/>
            <person name="Glavina Del Rio T."/>
            <person name="Nolan M."/>
            <person name="Lucas S."/>
            <person name="Tice H."/>
            <person name="Cheng J.F."/>
            <person name="Han C."/>
            <person name="Chertkov O."/>
            <person name="Bruce D."/>
            <person name="Tapia R."/>
            <person name="Goodwin L."/>
            <person name="Pitluck S."/>
            <person name="Liolios K."/>
            <person name="Ivanova N."/>
            <person name="Mavromatis K."/>
            <person name="Chen A."/>
            <person name="Palaniappan K."/>
            <person name="Land M."/>
            <person name="Hauser L."/>
            <person name="Chang Y.J."/>
            <person name="Jeffries C.D."/>
            <person name="Detter J.C."/>
            <person name="Rohde M."/>
            <person name="Goker M."/>
            <person name="Bristow J."/>
            <person name="Eisen J.A."/>
            <person name="Markowitz V."/>
            <person name="Hugenholtz P."/>
            <person name="Klenk H.P."/>
            <person name="Kyrpides N.C."/>
        </authorList>
    </citation>
    <scope>NUCLEOTIDE SEQUENCE [LARGE SCALE GENOMIC DNA]</scope>
    <source>
        <strain evidence="2">ATCC 33309 / DSM 7299 / CCUG 15893 / LMG 7604 / NCTC 12251 / CI</strain>
    </source>
</reference>
<dbReference type="EMBL" id="CP001999">
    <property type="protein sequence ID" value="ADG93404.1"/>
    <property type="molecule type" value="Genomic_DNA"/>
</dbReference>
<name>D5V1H0_ARCNC</name>
<gene>
    <name evidence="1" type="ordered locus">Arnit_1750</name>
</gene>
<sequence precursor="true">MNIKFSIFMLISFIILITGCASKPTHLELVIKSAKDLNPDIDTVSSPLMLTFYELESAEKFLKYDFWRIVDDSGKNLEPELISQSKQIIIPSQEQTYNIVFDDKAKFLGIIAKFRNIDGNNWRQVINLEKDSYNFSEFEIKKFTIKRVE</sequence>
<dbReference type="Proteomes" id="UP000000939">
    <property type="component" value="Chromosome"/>
</dbReference>
<dbReference type="Gene3D" id="2.60.40.4150">
    <property type="entry name" value="Type VI secretion system, lipoprotein SciN"/>
    <property type="match status" value="1"/>
</dbReference>
<dbReference type="OrthoDB" id="5346593at2"/>
<protein>
    <submittedName>
        <fullName evidence="1">Type VI secretion lipoprotein, VC_A0113 family</fullName>
    </submittedName>
</protein>
<proteinExistence type="predicted"/>
<evidence type="ECO:0000313" key="2">
    <source>
        <dbReference type="Proteomes" id="UP000000939"/>
    </source>
</evidence>
<keyword evidence="1" id="KW-0449">Lipoprotein</keyword>
<dbReference type="AlphaFoldDB" id="D5V1H0"/>